<accession>A0ABP6U8M5</accession>
<protein>
    <submittedName>
        <fullName evidence="2">Uncharacterized protein</fullName>
    </submittedName>
</protein>
<dbReference type="EMBL" id="BAAAXF010000073">
    <property type="protein sequence ID" value="GAA3503053.1"/>
    <property type="molecule type" value="Genomic_DNA"/>
</dbReference>
<evidence type="ECO:0000313" key="3">
    <source>
        <dbReference type="Proteomes" id="UP001501455"/>
    </source>
</evidence>
<organism evidence="2 3">
    <name type="scientific">Streptomyces prasinosporus</name>
    <dbReference type="NCBI Taxonomy" id="68256"/>
    <lineage>
        <taxon>Bacteria</taxon>
        <taxon>Bacillati</taxon>
        <taxon>Actinomycetota</taxon>
        <taxon>Actinomycetes</taxon>
        <taxon>Kitasatosporales</taxon>
        <taxon>Streptomycetaceae</taxon>
        <taxon>Streptomyces</taxon>
        <taxon>Streptomyces albogriseolus group</taxon>
    </lineage>
</organism>
<comment type="caution">
    <text evidence="2">The sequence shown here is derived from an EMBL/GenBank/DDBJ whole genome shotgun (WGS) entry which is preliminary data.</text>
</comment>
<reference evidence="3" key="1">
    <citation type="journal article" date="2019" name="Int. J. Syst. Evol. Microbiol.">
        <title>The Global Catalogue of Microorganisms (GCM) 10K type strain sequencing project: providing services to taxonomists for standard genome sequencing and annotation.</title>
        <authorList>
            <consortium name="The Broad Institute Genomics Platform"/>
            <consortium name="The Broad Institute Genome Sequencing Center for Infectious Disease"/>
            <person name="Wu L."/>
            <person name="Ma J."/>
        </authorList>
    </citation>
    <scope>NUCLEOTIDE SEQUENCE [LARGE SCALE GENOMIC DNA]</scope>
    <source>
        <strain evidence="3">JCM 4816</strain>
    </source>
</reference>
<feature type="compositionally biased region" description="Gly residues" evidence="1">
    <location>
        <begin position="211"/>
        <end position="230"/>
    </location>
</feature>
<keyword evidence="3" id="KW-1185">Reference proteome</keyword>
<evidence type="ECO:0000313" key="2">
    <source>
        <dbReference type="EMBL" id="GAA3503053.1"/>
    </source>
</evidence>
<proteinExistence type="predicted"/>
<evidence type="ECO:0000256" key="1">
    <source>
        <dbReference type="SAM" id="MobiDB-lite"/>
    </source>
</evidence>
<dbReference type="Proteomes" id="UP001501455">
    <property type="component" value="Unassembled WGS sequence"/>
</dbReference>
<sequence length="259" mass="26319">MSWSKVTLSPWGGERLHLAGGEVDDPPPLVHRGVLPLDRADGHGPGVAGADGEVPAFRQALQLLVPHLAVLRAQQVQARFGVLGAGAGDDGVAVGGDVGLALRDRDRDRRSVARPLLERHVRGRGRRVEGDGVGAVTEVPGVLREAEVVHVVGEWLGQPVVEDGRGAGGVVDPAQAVVALLRGEEAGLAGVEDEGGAGHEAGAGADDDGFGGRGGRVGGGGRPRGGAEAGGHGERDGESCTAERTPTAHGPLVQRTIHV</sequence>
<name>A0ABP6U8M5_9ACTN</name>
<feature type="region of interest" description="Disordered" evidence="1">
    <location>
        <begin position="191"/>
        <end position="259"/>
    </location>
</feature>
<gene>
    <name evidence="2" type="ORF">GCM10019016_101630</name>
</gene>